<evidence type="ECO:0000313" key="4">
    <source>
        <dbReference type="Proteomes" id="UP000619457"/>
    </source>
</evidence>
<dbReference type="PROSITE" id="PS50213">
    <property type="entry name" value="FAS1"/>
    <property type="match status" value="1"/>
</dbReference>
<protein>
    <recommendedName>
        <fullName evidence="2">FAS1 domain-containing protein</fullName>
    </recommendedName>
</protein>
<organism evidence="3 4">
    <name type="scientific">Echinicola pacifica</name>
    <dbReference type="NCBI Taxonomy" id="346377"/>
    <lineage>
        <taxon>Bacteria</taxon>
        <taxon>Pseudomonadati</taxon>
        <taxon>Bacteroidota</taxon>
        <taxon>Cytophagia</taxon>
        <taxon>Cytophagales</taxon>
        <taxon>Cyclobacteriaceae</taxon>
        <taxon>Echinicola</taxon>
    </lineage>
</organism>
<dbReference type="Pfam" id="PF02469">
    <property type="entry name" value="Fasciclin"/>
    <property type="match status" value="1"/>
</dbReference>
<accession>A0A918PYJ5</accession>
<evidence type="ECO:0000259" key="2">
    <source>
        <dbReference type="PROSITE" id="PS50213"/>
    </source>
</evidence>
<feature type="signal peptide" evidence="1">
    <location>
        <begin position="1"/>
        <end position="23"/>
    </location>
</feature>
<gene>
    <name evidence="3" type="ORF">GCM10007049_17160</name>
</gene>
<dbReference type="PROSITE" id="PS51257">
    <property type="entry name" value="PROKAR_LIPOPROTEIN"/>
    <property type="match status" value="1"/>
</dbReference>
<comment type="caution">
    <text evidence="3">The sequence shown here is derived from an EMBL/GenBank/DDBJ whole genome shotgun (WGS) entry which is preliminary data.</text>
</comment>
<keyword evidence="4" id="KW-1185">Reference proteome</keyword>
<feature type="domain" description="FAS1" evidence="2">
    <location>
        <begin position="56"/>
        <end position="214"/>
    </location>
</feature>
<dbReference type="Gene3D" id="2.30.180.10">
    <property type="entry name" value="FAS1 domain"/>
    <property type="match status" value="1"/>
</dbReference>
<dbReference type="SUPFAM" id="SSF82153">
    <property type="entry name" value="FAS1 domain"/>
    <property type="match status" value="1"/>
</dbReference>
<feature type="chain" id="PRO_5037043179" description="FAS1 domain-containing protein" evidence="1">
    <location>
        <begin position="24"/>
        <end position="219"/>
    </location>
</feature>
<dbReference type="EMBL" id="BMWX01000003">
    <property type="protein sequence ID" value="GGZ25235.1"/>
    <property type="molecule type" value="Genomic_DNA"/>
</dbReference>
<reference evidence="3" key="1">
    <citation type="journal article" date="2014" name="Int. J. Syst. Evol. Microbiol.">
        <title>Complete genome sequence of Corynebacterium casei LMG S-19264T (=DSM 44701T), isolated from a smear-ripened cheese.</title>
        <authorList>
            <consortium name="US DOE Joint Genome Institute (JGI-PGF)"/>
            <person name="Walter F."/>
            <person name="Albersmeier A."/>
            <person name="Kalinowski J."/>
            <person name="Ruckert C."/>
        </authorList>
    </citation>
    <scope>NUCLEOTIDE SEQUENCE</scope>
    <source>
        <strain evidence="3">KCTC 12368</strain>
    </source>
</reference>
<dbReference type="RefSeq" id="WP_018473407.1">
    <property type="nucleotide sequence ID" value="NZ_BMWX01000003.1"/>
</dbReference>
<dbReference type="InterPro" id="IPR036378">
    <property type="entry name" value="FAS1_dom_sf"/>
</dbReference>
<dbReference type="Proteomes" id="UP000619457">
    <property type="component" value="Unassembled WGS sequence"/>
</dbReference>
<reference evidence="3" key="2">
    <citation type="submission" date="2020-09" db="EMBL/GenBank/DDBJ databases">
        <authorList>
            <person name="Sun Q."/>
            <person name="Kim S."/>
        </authorList>
    </citation>
    <scope>NUCLEOTIDE SEQUENCE</scope>
    <source>
        <strain evidence="3">KCTC 12368</strain>
    </source>
</reference>
<name>A0A918PYJ5_9BACT</name>
<evidence type="ECO:0000313" key="3">
    <source>
        <dbReference type="EMBL" id="GGZ25235.1"/>
    </source>
</evidence>
<proteinExistence type="predicted"/>
<evidence type="ECO:0000256" key="1">
    <source>
        <dbReference type="SAM" id="SignalP"/>
    </source>
</evidence>
<dbReference type="InterPro" id="IPR000782">
    <property type="entry name" value="FAS1_domain"/>
</dbReference>
<sequence length="219" mass="24678">MKNITNKIKTLALFAGLAWMALACDMNLQPQFDYNAEIVDAPPFDMTVLEWMRSVNQDPALEVNGLPEFSYLLEAIDRTGLEELYNKPEDNRTFFLLKNQAWKSSGQLLAHVAGSANFPLDSISTEKLEHILKYHIVDAYVDQGPGLPSLDKNFKFQTLVPGDTGVVYIKRGWTFDLSVNRGAEALPSNAKGIAVELHNYKFTNGIAHQVTGYFRYRPF</sequence>
<dbReference type="AlphaFoldDB" id="A0A918PYJ5"/>
<keyword evidence="1" id="KW-0732">Signal</keyword>